<dbReference type="CDD" id="cd04584">
    <property type="entry name" value="CBS_pair_AcuB_like"/>
    <property type="match status" value="1"/>
</dbReference>
<proteinExistence type="predicted"/>
<dbReference type="PANTHER" id="PTHR43080">
    <property type="entry name" value="CBS DOMAIN-CONTAINING PROTEIN CBSX3, MITOCHONDRIAL"/>
    <property type="match status" value="1"/>
</dbReference>
<dbReference type="Gene3D" id="3.10.580.10">
    <property type="entry name" value="CBS-domain"/>
    <property type="match status" value="1"/>
</dbReference>
<evidence type="ECO:0000313" key="5">
    <source>
        <dbReference type="Proteomes" id="UP000606935"/>
    </source>
</evidence>
<protein>
    <submittedName>
        <fullName evidence="4">CBS domain-containing protein</fullName>
    </submittedName>
</protein>
<gene>
    <name evidence="4" type="ORF">GCM10010982_19430</name>
</gene>
<dbReference type="RefSeq" id="WP_188693841.1">
    <property type="nucleotide sequence ID" value="NZ_BMLS01000002.1"/>
</dbReference>
<name>A0A918DJU6_9ALTE</name>
<organism evidence="4 5">
    <name type="scientific">Bowmanella pacifica</name>
    <dbReference type="NCBI Taxonomy" id="502051"/>
    <lineage>
        <taxon>Bacteria</taxon>
        <taxon>Pseudomonadati</taxon>
        <taxon>Pseudomonadota</taxon>
        <taxon>Gammaproteobacteria</taxon>
        <taxon>Alteromonadales</taxon>
        <taxon>Alteromonadaceae</taxon>
        <taxon>Bowmanella</taxon>
    </lineage>
</organism>
<feature type="domain" description="CBS" evidence="3">
    <location>
        <begin position="81"/>
        <end position="137"/>
    </location>
</feature>
<dbReference type="PROSITE" id="PS51371">
    <property type="entry name" value="CBS"/>
    <property type="match status" value="2"/>
</dbReference>
<evidence type="ECO:0000256" key="2">
    <source>
        <dbReference type="PROSITE-ProRule" id="PRU00703"/>
    </source>
</evidence>
<dbReference type="Pfam" id="PF00571">
    <property type="entry name" value="CBS"/>
    <property type="match status" value="2"/>
</dbReference>
<dbReference type="EMBL" id="BMLS01000002">
    <property type="protein sequence ID" value="GGO69054.1"/>
    <property type="molecule type" value="Genomic_DNA"/>
</dbReference>
<reference evidence="4" key="1">
    <citation type="journal article" date="2014" name="Int. J. Syst. Evol. Microbiol.">
        <title>Complete genome sequence of Corynebacterium casei LMG S-19264T (=DSM 44701T), isolated from a smear-ripened cheese.</title>
        <authorList>
            <consortium name="US DOE Joint Genome Institute (JGI-PGF)"/>
            <person name="Walter F."/>
            <person name="Albersmeier A."/>
            <person name="Kalinowski J."/>
            <person name="Ruckert C."/>
        </authorList>
    </citation>
    <scope>NUCLEOTIDE SEQUENCE</scope>
    <source>
        <strain evidence="4">CGMCC 1.7086</strain>
    </source>
</reference>
<accession>A0A918DJU6</accession>
<dbReference type="SUPFAM" id="SSF54631">
    <property type="entry name" value="CBS-domain pair"/>
    <property type="match status" value="1"/>
</dbReference>
<evidence type="ECO:0000259" key="3">
    <source>
        <dbReference type="PROSITE" id="PS51371"/>
    </source>
</evidence>
<dbReference type="SMART" id="SM00116">
    <property type="entry name" value="CBS"/>
    <property type="match status" value="2"/>
</dbReference>
<keyword evidence="5" id="KW-1185">Reference proteome</keyword>
<evidence type="ECO:0000256" key="1">
    <source>
        <dbReference type="ARBA" id="ARBA00023122"/>
    </source>
</evidence>
<reference evidence="4" key="2">
    <citation type="submission" date="2020-09" db="EMBL/GenBank/DDBJ databases">
        <authorList>
            <person name="Sun Q."/>
            <person name="Zhou Y."/>
        </authorList>
    </citation>
    <scope>NUCLEOTIDE SEQUENCE</scope>
    <source>
        <strain evidence="4">CGMCC 1.7086</strain>
    </source>
</reference>
<dbReference type="AlphaFoldDB" id="A0A918DJU6"/>
<comment type="caution">
    <text evidence="4">The sequence shown here is derived from an EMBL/GenBank/DDBJ whole genome shotgun (WGS) entry which is preliminary data.</text>
</comment>
<dbReference type="InterPro" id="IPR046342">
    <property type="entry name" value="CBS_dom_sf"/>
</dbReference>
<feature type="domain" description="CBS" evidence="3">
    <location>
        <begin position="7"/>
        <end position="64"/>
    </location>
</feature>
<dbReference type="InterPro" id="IPR000644">
    <property type="entry name" value="CBS_dom"/>
</dbReference>
<dbReference type="Proteomes" id="UP000606935">
    <property type="component" value="Unassembled WGS sequence"/>
</dbReference>
<sequence length="156" mass="17776">MSLEKVMTKRVVTIGADASLAEVQRIFAAKLFHHLLVVENDQLVGMVSDRDLLKALSPNLGTASETRRDTATLNKKVHQIMTRQLWVLTQDDDIYDAISLMNQQKISCLPVIDVNRKPIGILSWRDILRLLSAGKAKRDRQFDAYHQPLQHRDDMS</sequence>
<dbReference type="PANTHER" id="PTHR43080:SF2">
    <property type="entry name" value="CBS DOMAIN-CONTAINING PROTEIN"/>
    <property type="match status" value="1"/>
</dbReference>
<keyword evidence="1 2" id="KW-0129">CBS domain</keyword>
<dbReference type="InterPro" id="IPR051257">
    <property type="entry name" value="Diverse_CBS-Domain"/>
</dbReference>
<evidence type="ECO:0000313" key="4">
    <source>
        <dbReference type="EMBL" id="GGO69054.1"/>
    </source>
</evidence>